<sequence length="158" mass="16361">MMPTNTTHKTRSLVLSLTMAAGLAVTAFTSPAAAWPLATLSGWGVRGHASFMGSVSQQADGSLTGHFTIIIHNPGEAPVTCRYLRFRPHTVSGGSWSFDGHGTCWSSGGTFAAANRFAFSDLGSPGAGVDAVDVNYYGAVGVSIPGGFFDDGDIVYTP</sequence>
<evidence type="ECO:0000313" key="2">
    <source>
        <dbReference type="EMBL" id="KYF91587.1"/>
    </source>
</evidence>
<proteinExistence type="predicted"/>
<feature type="chain" id="PRO_5007568927" description="Secreted protein" evidence="1">
    <location>
        <begin position="28"/>
        <end position="158"/>
    </location>
</feature>
<dbReference type="AlphaFoldDB" id="A0A150SGV8"/>
<feature type="signal peptide" evidence="1">
    <location>
        <begin position="1"/>
        <end position="27"/>
    </location>
</feature>
<evidence type="ECO:0008006" key="4">
    <source>
        <dbReference type="Google" id="ProtNLM"/>
    </source>
</evidence>
<reference evidence="2 3" key="1">
    <citation type="submission" date="2014-02" db="EMBL/GenBank/DDBJ databases">
        <title>The small core and large imbalanced accessory genome model reveals a collaborative survival strategy of Sorangium cellulosum strains in nature.</title>
        <authorList>
            <person name="Han K."/>
            <person name="Peng R."/>
            <person name="Blom J."/>
            <person name="Li Y.-Z."/>
        </authorList>
    </citation>
    <scope>NUCLEOTIDE SEQUENCE [LARGE SCALE GENOMIC DNA]</scope>
    <source>
        <strain evidence="2 3">So0011-07</strain>
    </source>
</reference>
<protein>
    <recommendedName>
        <fullName evidence="4">Secreted protein</fullName>
    </recommendedName>
</protein>
<evidence type="ECO:0000256" key="1">
    <source>
        <dbReference type="SAM" id="SignalP"/>
    </source>
</evidence>
<keyword evidence="1" id="KW-0732">Signal</keyword>
<dbReference type="Proteomes" id="UP000075635">
    <property type="component" value="Unassembled WGS sequence"/>
</dbReference>
<gene>
    <name evidence="2" type="ORF">BE17_04630</name>
</gene>
<evidence type="ECO:0000313" key="3">
    <source>
        <dbReference type="Proteomes" id="UP000075635"/>
    </source>
</evidence>
<comment type="caution">
    <text evidence="2">The sequence shown here is derived from an EMBL/GenBank/DDBJ whole genome shotgun (WGS) entry which is preliminary data.</text>
</comment>
<accession>A0A150SGV8</accession>
<dbReference type="EMBL" id="JEMB01001006">
    <property type="protein sequence ID" value="KYF91587.1"/>
    <property type="molecule type" value="Genomic_DNA"/>
</dbReference>
<organism evidence="2 3">
    <name type="scientific">Sorangium cellulosum</name>
    <name type="common">Polyangium cellulosum</name>
    <dbReference type="NCBI Taxonomy" id="56"/>
    <lineage>
        <taxon>Bacteria</taxon>
        <taxon>Pseudomonadati</taxon>
        <taxon>Myxococcota</taxon>
        <taxon>Polyangia</taxon>
        <taxon>Polyangiales</taxon>
        <taxon>Polyangiaceae</taxon>
        <taxon>Sorangium</taxon>
    </lineage>
</organism>
<name>A0A150SGV8_SORCE</name>